<reference evidence="2 3" key="1">
    <citation type="journal article" date="2019" name="Commun. Biol.">
        <title>The bagworm genome reveals a unique fibroin gene that provides high tensile strength.</title>
        <authorList>
            <person name="Kono N."/>
            <person name="Nakamura H."/>
            <person name="Ohtoshi R."/>
            <person name="Tomita M."/>
            <person name="Numata K."/>
            <person name="Arakawa K."/>
        </authorList>
    </citation>
    <scope>NUCLEOTIDE SEQUENCE [LARGE SCALE GENOMIC DNA]</scope>
</reference>
<dbReference type="AlphaFoldDB" id="A0A4C1V747"/>
<proteinExistence type="predicted"/>
<protein>
    <submittedName>
        <fullName evidence="2">Uncharacterized protein</fullName>
    </submittedName>
</protein>
<evidence type="ECO:0000256" key="1">
    <source>
        <dbReference type="SAM" id="MobiDB-lite"/>
    </source>
</evidence>
<keyword evidence="3" id="KW-1185">Reference proteome</keyword>
<evidence type="ECO:0000313" key="3">
    <source>
        <dbReference type="Proteomes" id="UP000299102"/>
    </source>
</evidence>
<accession>A0A4C1V747</accession>
<feature type="region of interest" description="Disordered" evidence="1">
    <location>
        <begin position="1"/>
        <end position="29"/>
    </location>
</feature>
<gene>
    <name evidence="2" type="ORF">EVAR_19024_1</name>
</gene>
<organism evidence="2 3">
    <name type="scientific">Eumeta variegata</name>
    <name type="common">Bagworm moth</name>
    <name type="synonym">Eumeta japonica</name>
    <dbReference type="NCBI Taxonomy" id="151549"/>
    <lineage>
        <taxon>Eukaryota</taxon>
        <taxon>Metazoa</taxon>
        <taxon>Ecdysozoa</taxon>
        <taxon>Arthropoda</taxon>
        <taxon>Hexapoda</taxon>
        <taxon>Insecta</taxon>
        <taxon>Pterygota</taxon>
        <taxon>Neoptera</taxon>
        <taxon>Endopterygota</taxon>
        <taxon>Lepidoptera</taxon>
        <taxon>Glossata</taxon>
        <taxon>Ditrysia</taxon>
        <taxon>Tineoidea</taxon>
        <taxon>Psychidae</taxon>
        <taxon>Oiketicinae</taxon>
        <taxon>Eumeta</taxon>
    </lineage>
</organism>
<feature type="region of interest" description="Disordered" evidence="1">
    <location>
        <begin position="83"/>
        <end position="153"/>
    </location>
</feature>
<sequence>MPMPGPCARRTRRGNSAYYGPPSAAPDRPTIHYTVQGFRRCAATAAATPHAAPTRATEPDGDICRYIEDSALSRANNTARVKCRGRVLSRHNQTSRDKADTPSGAPSPRTPCKTRALPRTTPRRQIHLRSANTRLPPSRGLRMNYDHPLSSHY</sequence>
<name>A0A4C1V747_EUMVA</name>
<comment type="caution">
    <text evidence="2">The sequence shown here is derived from an EMBL/GenBank/DDBJ whole genome shotgun (WGS) entry which is preliminary data.</text>
</comment>
<evidence type="ECO:0000313" key="2">
    <source>
        <dbReference type="EMBL" id="GBP34633.1"/>
    </source>
</evidence>
<dbReference type="Proteomes" id="UP000299102">
    <property type="component" value="Unassembled WGS sequence"/>
</dbReference>
<dbReference type="EMBL" id="BGZK01000291">
    <property type="protein sequence ID" value="GBP34633.1"/>
    <property type="molecule type" value="Genomic_DNA"/>
</dbReference>